<accession>A0A3D9D7T9</accession>
<evidence type="ECO:0000259" key="2">
    <source>
        <dbReference type="Pfam" id="PF07883"/>
    </source>
</evidence>
<dbReference type="Proteomes" id="UP000257030">
    <property type="component" value="Unassembled WGS sequence"/>
</dbReference>
<feature type="domain" description="Cupin type-2" evidence="2">
    <location>
        <begin position="34"/>
        <end position="100"/>
    </location>
</feature>
<dbReference type="InterPro" id="IPR014710">
    <property type="entry name" value="RmlC-like_jellyroll"/>
</dbReference>
<dbReference type="Pfam" id="PF07883">
    <property type="entry name" value="Cupin_2"/>
    <property type="match status" value="1"/>
</dbReference>
<dbReference type="GO" id="GO:0046872">
    <property type="term" value="F:metal ion binding"/>
    <property type="evidence" value="ECO:0007669"/>
    <property type="project" value="UniProtKB-KW"/>
</dbReference>
<dbReference type="SUPFAM" id="SSF51182">
    <property type="entry name" value="RmlC-like cupins"/>
    <property type="match status" value="1"/>
</dbReference>
<evidence type="ECO:0000313" key="4">
    <source>
        <dbReference type="Proteomes" id="UP000257030"/>
    </source>
</evidence>
<dbReference type="AlphaFoldDB" id="A0A3D9D7T9"/>
<dbReference type="InterPro" id="IPR013096">
    <property type="entry name" value="Cupin_2"/>
</dbReference>
<organism evidence="3 4">
    <name type="scientific">Chryseobacterium elymi</name>
    <dbReference type="NCBI Taxonomy" id="395936"/>
    <lineage>
        <taxon>Bacteria</taxon>
        <taxon>Pseudomonadati</taxon>
        <taxon>Bacteroidota</taxon>
        <taxon>Flavobacteriia</taxon>
        <taxon>Flavobacteriales</taxon>
        <taxon>Weeksellaceae</taxon>
        <taxon>Chryseobacterium group</taxon>
        <taxon>Chryseobacterium</taxon>
    </lineage>
</organism>
<dbReference type="EMBL" id="QNUH01000023">
    <property type="protein sequence ID" value="REC74066.1"/>
    <property type="molecule type" value="Genomic_DNA"/>
</dbReference>
<proteinExistence type="predicted"/>
<dbReference type="InterPro" id="IPR051610">
    <property type="entry name" value="GPI/OXD"/>
</dbReference>
<protein>
    <submittedName>
        <fullName evidence="3">Cupin domain-containing protein</fullName>
    </submittedName>
</protein>
<dbReference type="OrthoDB" id="9806121at2"/>
<keyword evidence="1" id="KW-0479">Metal-binding</keyword>
<sequence length="114" mass="12889">MIYSKDNSVHYIGGNSCDSWVLNDSCNLSVKQEKMPAGTAEKLHFHEAAEQFFYILRGEAVFDINNEKFSVKAGESISIQPKSEHFISNESLDELEFLVISSPSTNNDRIEIEK</sequence>
<keyword evidence="4" id="KW-1185">Reference proteome</keyword>
<evidence type="ECO:0000313" key="3">
    <source>
        <dbReference type="EMBL" id="REC74066.1"/>
    </source>
</evidence>
<evidence type="ECO:0000256" key="1">
    <source>
        <dbReference type="ARBA" id="ARBA00022723"/>
    </source>
</evidence>
<reference evidence="3 4" key="1">
    <citation type="journal article" date="2010" name="Syst. Appl. Microbiol.">
        <title>Four new species of Chryseobacterium from the rhizosphere of coastal sand dune plants, Chryseobacterium elymi sp. nov., Chryseobacterium hagamense sp. nov., Chryseobacterium lathyri sp. nov. and Chryseobacterium rhizosphaerae sp. nov.</title>
        <authorList>
            <person name="Cho S.H."/>
            <person name="Lee K.S."/>
            <person name="Shin D.S."/>
            <person name="Han J.H."/>
            <person name="Park K.S."/>
            <person name="Lee C.H."/>
            <person name="Park K.H."/>
            <person name="Kim S.B."/>
        </authorList>
    </citation>
    <scope>NUCLEOTIDE SEQUENCE [LARGE SCALE GENOMIC DNA]</scope>
    <source>
        <strain evidence="3 4">KCTC 22547</strain>
    </source>
</reference>
<dbReference type="InterPro" id="IPR011051">
    <property type="entry name" value="RmlC_Cupin_sf"/>
</dbReference>
<name>A0A3D9D7T9_9FLAO</name>
<dbReference type="PANTHER" id="PTHR35848:SF9">
    <property type="entry name" value="SLL1358 PROTEIN"/>
    <property type="match status" value="1"/>
</dbReference>
<comment type="caution">
    <text evidence="3">The sequence shown here is derived from an EMBL/GenBank/DDBJ whole genome shotgun (WGS) entry which is preliminary data.</text>
</comment>
<gene>
    <name evidence="3" type="ORF">DRF60_18500</name>
</gene>
<dbReference type="Gene3D" id="2.60.120.10">
    <property type="entry name" value="Jelly Rolls"/>
    <property type="match status" value="1"/>
</dbReference>
<dbReference type="PANTHER" id="PTHR35848">
    <property type="entry name" value="OXALATE-BINDING PROTEIN"/>
    <property type="match status" value="1"/>
</dbReference>